<protein>
    <submittedName>
        <fullName evidence="2">Copper chaperone</fullName>
    </submittedName>
    <submittedName>
        <fullName evidence="4">Heavy-metal-associated domain-containing protein</fullName>
    </submittedName>
</protein>
<evidence type="ECO:0000259" key="1">
    <source>
        <dbReference type="PROSITE" id="PS50846"/>
    </source>
</evidence>
<organism evidence="4 8">
    <name type="scientific">Clostridium botulinum</name>
    <dbReference type="NCBI Taxonomy" id="1491"/>
    <lineage>
        <taxon>Bacteria</taxon>
        <taxon>Bacillati</taxon>
        <taxon>Bacillota</taxon>
        <taxon>Clostridia</taxon>
        <taxon>Eubacteriales</taxon>
        <taxon>Clostridiaceae</taxon>
        <taxon>Clostridium</taxon>
    </lineage>
</organism>
<sequence length="67" mass="7568">MKALLKVCDMRTIQDINRVKSAVANNEGVVACEISKEKKEVSVIYDDYFVDVDKIIESIENIGYTVI</sequence>
<dbReference type="EMBL" id="CP069280">
    <property type="protein sequence ID" value="QRI53630.1"/>
    <property type="molecule type" value="Genomic_DNA"/>
</dbReference>
<dbReference type="Pfam" id="PF00403">
    <property type="entry name" value="HMA"/>
    <property type="match status" value="1"/>
</dbReference>
<dbReference type="AlphaFoldDB" id="A0A0A2HDX6"/>
<reference evidence="3 7" key="3">
    <citation type="submission" date="2019-02" db="EMBL/GenBank/DDBJ databases">
        <title>Genome sequencing of Clostridium botulinum clinical isolates.</title>
        <authorList>
            <person name="Brunt J."/>
            <person name="Van Vliet A.H.M."/>
            <person name="Stringer S.C."/>
            <person name="Grant K.A."/>
            <person name="Carter A.C."/>
            <person name="Peck M.W."/>
        </authorList>
    </citation>
    <scope>NUCLEOTIDE SEQUENCE [LARGE SCALE GENOMIC DNA]</scope>
    <source>
        <strain evidence="3 7">H142660711</strain>
    </source>
</reference>
<reference evidence="5 9" key="1">
    <citation type="journal article" date="2014" name="J. Infect. Dis.">
        <title>Molecular characterization of a novel botulinum neurotoxin type H gene.</title>
        <authorList>
            <person name="Dover N."/>
            <person name="Barash J.R."/>
            <person name="Hill K.K."/>
            <person name="Xie G."/>
            <person name="Arnon S.S."/>
        </authorList>
    </citation>
    <scope>NUCLEOTIDE SEQUENCE [LARGE SCALE GENOMIC DNA]</scope>
    <source>
        <strain evidence="5 9">IBCA10-7060</strain>
    </source>
</reference>
<evidence type="ECO:0000313" key="8">
    <source>
        <dbReference type="Proteomes" id="UP000482543"/>
    </source>
</evidence>
<dbReference type="Proteomes" id="UP000473887">
    <property type="component" value="Unassembled WGS sequence"/>
</dbReference>
<dbReference type="Proteomes" id="UP000482543">
    <property type="component" value="Unassembled WGS sequence"/>
</dbReference>
<dbReference type="InterPro" id="IPR036163">
    <property type="entry name" value="HMA_dom_sf"/>
</dbReference>
<evidence type="ECO:0000313" key="5">
    <source>
        <dbReference type="EMBL" id="QRI53630.1"/>
    </source>
</evidence>
<dbReference type="SUPFAM" id="SSF55008">
    <property type="entry name" value="HMA, heavy metal-associated domain"/>
    <property type="match status" value="1"/>
</dbReference>
<dbReference type="RefSeq" id="WP_003363047.1">
    <property type="nucleotide sequence ID" value="NZ_CABMIC010000007.1"/>
</dbReference>
<accession>A0A0A2HDX6</accession>
<proteinExistence type="predicted"/>
<name>A0A0A2HDX6_CLOBO</name>
<evidence type="ECO:0000313" key="2">
    <source>
        <dbReference type="EMBL" id="AVQ37573.1"/>
    </source>
</evidence>
<dbReference type="EMBL" id="CP027777">
    <property type="protein sequence ID" value="AVQ37573.1"/>
    <property type="molecule type" value="Genomic_DNA"/>
</dbReference>
<dbReference type="EMBL" id="SGKC01000062">
    <property type="protein sequence ID" value="NEZ93974.1"/>
    <property type="molecule type" value="Genomic_DNA"/>
</dbReference>
<dbReference type="PROSITE" id="PS50846">
    <property type="entry name" value="HMA_2"/>
    <property type="match status" value="1"/>
</dbReference>
<gene>
    <name evidence="2" type="ORF">C7M56_02305</name>
    <name evidence="3" type="ORF">EXM69_19025</name>
    <name evidence="4" type="ORF">FC964_14695</name>
    <name evidence="5" type="ORF">JQS73_00420</name>
</gene>
<evidence type="ECO:0000313" key="9">
    <source>
        <dbReference type="Proteomes" id="UP000663464"/>
    </source>
</evidence>
<feature type="domain" description="HMA" evidence="1">
    <location>
        <begin position="1"/>
        <end position="67"/>
    </location>
</feature>
<evidence type="ECO:0000313" key="4">
    <source>
        <dbReference type="EMBL" id="NFI22583.1"/>
    </source>
</evidence>
<dbReference type="Proteomes" id="UP000663464">
    <property type="component" value="Chromosome"/>
</dbReference>
<reference evidence="4 8" key="4">
    <citation type="submission" date="2019-04" db="EMBL/GenBank/DDBJ databases">
        <title>Genome sequencing of Clostridium botulinum Groups I-IV and Clostridium butyricum.</title>
        <authorList>
            <person name="Brunt J."/>
            <person name="Van Vliet A.H.M."/>
            <person name="Stringer S.C."/>
            <person name="Carter A.T."/>
            <person name="Peck M.W."/>
        </authorList>
    </citation>
    <scope>NUCLEOTIDE SEQUENCE [LARGE SCALE GENOMIC DNA]</scope>
    <source>
        <strain evidence="4 8">IFR 15/034</strain>
    </source>
</reference>
<dbReference type="EMBL" id="SWRJ01000005">
    <property type="protein sequence ID" value="NFI22583.1"/>
    <property type="molecule type" value="Genomic_DNA"/>
</dbReference>
<evidence type="ECO:0000313" key="7">
    <source>
        <dbReference type="Proteomes" id="UP000473887"/>
    </source>
</evidence>
<dbReference type="Proteomes" id="UP000240615">
    <property type="component" value="Chromosome"/>
</dbReference>
<dbReference type="InterPro" id="IPR006121">
    <property type="entry name" value="HMA_dom"/>
</dbReference>
<evidence type="ECO:0000313" key="3">
    <source>
        <dbReference type="EMBL" id="NEZ93974.1"/>
    </source>
</evidence>
<reference evidence="2 6" key="2">
    <citation type="submission" date="2018-01" db="EMBL/GenBank/DDBJ databases">
        <title>Genetic Diversity of Clostridium botulinum in seafood.</title>
        <authorList>
            <person name="Athira V."/>
            <person name="Arun Jyothi P.V."/>
            <person name="Lalitha K.V."/>
            <person name="Joseph T.C."/>
        </authorList>
    </citation>
    <scope>NUCLEOTIDE SEQUENCE [LARGE SCALE GENOMIC DNA]</scope>
    <source>
        <strain evidence="2 6">Mfbjulcb8</strain>
    </source>
</reference>
<evidence type="ECO:0000313" key="6">
    <source>
        <dbReference type="Proteomes" id="UP000240615"/>
    </source>
</evidence>
<dbReference type="Gene3D" id="3.30.70.100">
    <property type="match status" value="1"/>
</dbReference>
<reference evidence="5" key="5">
    <citation type="submission" date="2021-02" db="EMBL/GenBank/DDBJ databases">
        <authorList>
            <person name="Dover N."/>
            <person name="Barash J.R."/>
            <person name="Bell J.M."/>
            <person name="Sylvester M.D."/>
            <person name="Arnon S."/>
        </authorList>
    </citation>
    <scope>NUCLEOTIDE SEQUENCE</scope>
    <source>
        <strain evidence="5">IBCA10-7060</strain>
    </source>
</reference>
<dbReference type="GO" id="GO:0046872">
    <property type="term" value="F:metal ion binding"/>
    <property type="evidence" value="ECO:0007669"/>
    <property type="project" value="InterPro"/>
</dbReference>